<dbReference type="Pfam" id="PF20478">
    <property type="entry name" value="P2RX7_C"/>
    <property type="match status" value="1"/>
</dbReference>
<dbReference type="PANTHER" id="PTHR36981">
    <property type="entry name" value="ZGC:195170"/>
    <property type="match status" value="1"/>
</dbReference>
<evidence type="ECO:0000256" key="2">
    <source>
        <dbReference type="SAM" id="MobiDB-lite"/>
    </source>
</evidence>
<dbReference type="InterPro" id="IPR046815">
    <property type="entry name" value="P2RX7_C"/>
</dbReference>
<dbReference type="InterPro" id="IPR013087">
    <property type="entry name" value="Znf_C2H2_type"/>
</dbReference>
<keyword evidence="1" id="KW-0479">Metal-binding</keyword>
<evidence type="ECO:0000259" key="3">
    <source>
        <dbReference type="PROSITE" id="PS50157"/>
    </source>
</evidence>
<protein>
    <recommendedName>
        <fullName evidence="3">C2H2-type domain-containing protein</fullName>
    </recommendedName>
</protein>
<feature type="region of interest" description="Disordered" evidence="2">
    <location>
        <begin position="110"/>
        <end position="150"/>
    </location>
</feature>
<gene>
    <name evidence="4" type="ORF">MEDL_46175</name>
</gene>
<feature type="domain" description="C2H2-type" evidence="3">
    <location>
        <begin position="9"/>
        <end position="37"/>
    </location>
</feature>
<evidence type="ECO:0000313" key="4">
    <source>
        <dbReference type="EMBL" id="CAG2233523.1"/>
    </source>
</evidence>
<keyword evidence="5" id="KW-1185">Reference proteome</keyword>
<dbReference type="PROSITE" id="PS50157">
    <property type="entry name" value="ZINC_FINGER_C2H2_2"/>
    <property type="match status" value="1"/>
</dbReference>
<dbReference type="GO" id="GO:0008270">
    <property type="term" value="F:zinc ion binding"/>
    <property type="evidence" value="ECO:0007669"/>
    <property type="project" value="UniProtKB-KW"/>
</dbReference>
<dbReference type="OrthoDB" id="10068685at2759"/>
<organism evidence="4 5">
    <name type="scientific">Mytilus edulis</name>
    <name type="common">Blue mussel</name>
    <dbReference type="NCBI Taxonomy" id="6550"/>
    <lineage>
        <taxon>Eukaryota</taxon>
        <taxon>Metazoa</taxon>
        <taxon>Spiralia</taxon>
        <taxon>Lophotrochozoa</taxon>
        <taxon>Mollusca</taxon>
        <taxon>Bivalvia</taxon>
        <taxon>Autobranchia</taxon>
        <taxon>Pteriomorphia</taxon>
        <taxon>Mytilida</taxon>
        <taxon>Mytiloidea</taxon>
        <taxon>Mytilidae</taxon>
        <taxon>Mytilinae</taxon>
        <taxon>Mytilus</taxon>
    </lineage>
</organism>
<dbReference type="PANTHER" id="PTHR36981:SF9">
    <property type="entry name" value="NANOR-RELATED"/>
    <property type="match status" value="1"/>
</dbReference>
<keyword evidence="1" id="KW-0863">Zinc-finger</keyword>
<reference evidence="4" key="1">
    <citation type="submission" date="2021-03" db="EMBL/GenBank/DDBJ databases">
        <authorList>
            <person name="Bekaert M."/>
        </authorList>
    </citation>
    <scope>NUCLEOTIDE SEQUENCE</scope>
</reference>
<sequence>MTHQGVGKFPCDTCKKVHHRNEDLQIHHSRNHQAGPPSPTPGAVQVLDFQDMLVIDNNLDLIQMEPIRFSYTLLMVIKAGEEWNPVPQPSTSQSAEHSLNNGLYIQGVQSKSRDGYTHTGSNSRADRLKGKERYVEEPSSGEQSEGEDEYYNEPFQNIDNLSNEDNPLVTQLSQIVPDRDVAMRYRNDVIDELPDQDYNRCHRHTAYHGYLGAGNRTVIPSCCVWAIRDRFPDPSGQYVGFIGGHLLCFYS</sequence>
<evidence type="ECO:0000256" key="1">
    <source>
        <dbReference type="PROSITE-ProRule" id="PRU00042"/>
    </source>
</evidence>
<dbReference type="AlphaFoldDB" id="A0A8S3TQL6"/>
<evidence type="ECO:0000313" key="5">
    <source>
        <dbReference type="Proteomes" id="UP000683360"/>
    </source>
</evidence>
<dbReference type="Proteomes" id="UP000683360">
    <property type="component" value="Unassembled WGS sequence"/>
</dbReference>
<dbReference type="EMBL" id="CAJPWZ010002208">
    <property type="protein sequence ID" value="CAG2233523.1"/>
    <property type="molecule type" value="Genomic_DNA"/>
</dbReference>
<feature type="compositionally biased region" description="Basic and acidic residues" evidence="2">
    <location>
        <begin position="124"/>
        <end position="136"/>
    </location>
</feature>
<name>A0A8S3TQL6_MYTED</name>
<comment type="caution">
    <text evidence="4">The sequence shown here is derived from an EMBL/GenBank/DDBJ whole genome shotgun (WGS) entry which is preliminary data.</text>
</comment>
<accession>A0A8S3TQL6</accession>
<keyword evidence="1" id="KW-0862">Zinc</keyword>
<proteinExistence type="predicted"/>